<accession>A0A0B1SXL1</accession>
<dbReference type="Gene3D" id="2.10.50.10">
    <property type="entry name" value="Tumor Necrosis Factor Receptor, subunit A, domain 2"/>
    <property type="match status" value="1"/>
</dbReference>
<feature type="non-terminal residue" evidence="1">
    <location>
        <position position="1"/>
    </location>
</feature>
<evidence type="ECO:0000313" key="1">
    <source>
        <dbReference type="EMBL" id="KHJ88252.1"/>
    </source>
</evidence>
<organism evidence="1 2">
    <name type="scientific">Oesophagostomum dentatum</name>
    <name type="common">Nodular worm</name>
    <dbReference type="NCBI Taxonomy" id="61180"/>
    <lineage>
        <taxon>Eukaryota</taxon>
        <taxon>Metazoa</taxon>
        <taxon>Ecdysozoa</taxon>
        <taxon>Nematoda</taxon>
        <taxon>Chromadorea</taxon>
        <taxon>Rhabditida</taxon>
        <taxon>Rhabditina</taxon>
        <taxon>Rhabditomorpha</taxon>
        <taxon>Strongyloidea</taxon>
        <taxon>Strongylidae</taxon>
        <taxon>Oesophagostomum</taxon>
    </lineage>
</organism>
<proteinExistence type="predicted"/>
<evidence type="ECO:0008006" key="3">
    <source>
        <dbReference type="Google" id="ProtNLM"/>
    </source>
</evidence>
<evidence type="ECO:0000313" key="2">
    <source>
        <dbReference type="Proteomes" id="UP000053660"/>
    </source>
</evidence>
<dbReference type="AlphaFoldDB" id="A0A0B1SXL1"/>
<sequence>LKFNFYININNTRTLLKNTIDTSLQQEFPNSTVSIDEDVQCDEKFPHLSKGLEIASCADCPAGQYWDVDQCTECPVDTYRSKTDPLEKCIKCPDQKTTAGLTGQKDSSACHGGRSFEFTRTVLIRSIFNRYL</sequence>
<gene>
    <name evidence="1" type="ORF">OESDEN_11957</name>
</gene>
<name>A0A0B1SXL1_OESDE</name>
<keyword evidence="2" id="KW-1185">Reference proteome</keyword>
<protein>
    <recommendedName>
        <fullName evidence="3">Tyrosine-protein kinase ephrin type A/B receptor-like domain-containing protein</fullName>
    </recommendedName>
</protein>
<dbReference type="SMART" id="SM01411">
    <property type="entry name" value="Ephrin_rec_like"/>
    <property type="match status" value="1"/>
</dbReference>
<dbReference type="OrthoDB" id="5870801at2759"/>
<reference evidence="1 2" key="1">
    <citation type="submission" date="2014-03" db="EMBL/GenBank/DDBJ databases">
        <title>Draft genome of the hookworm Oesophagostomum dentatum.</title>
        <authorList>
            <person name="Mitreva M."/>
        </authorList>
    </citation>
    <scope>NUCLEOTIDE SEQUENCE [LARGE SCALE GENOMIC DNA]</scope>
    <source>
        <strain evidence="1 2">OD-Hann</strain>
    </source>
</reference>
<dbReference type="EMBL" id="KN556200">
    <property type="protein sequence ID" value="KHJ88252.1"/>
    <property type="molecule type" value="Genomic_DNA"/>
</dbReference>
<dbReference type="Proteomes" id="UP000053660">
    <property type="component" value="Unassembled WGS sequence"/>
</dbReference>